<keyword evidence="2" id="KW-1185">Reference proteome</keyword>
<dbReference type="InterPro" id="IPR029044">
    <property type="entry name" value="Nucleotide-diphossugar_trans"/>
</dbReference>
<name>A0A7X8YF66_9MICC</name>
<organism evidence="1 2">
    <name type="scientific">Nesterenkonia sedimenti</name>
    <dbReference type="NCBI Taxonomy" id="1463632"/>
    <lineage>
        <taxon>Bacteria</taxon>
        <taxon>Bacillati</taxon>
        <taxon>Actinomycetota</taxon>
        <taxon>Actinomycetes</taxon>
        <taxon>Micrococcales</taxon>
        <taxon>Micrococcaceae</taxon>
        <taxon>Nesterenkonia</taxon>
    </lineage>
</organism>
<dbReference type="EMBL" id="JABAHY010000021">
    <property type="protein sequence ID" value="NLS11066.1"/>
    <property type="molecule type" value="Genomic_DNA"/>
</dbReference>
<sequence length="328" mass="37155">MAERVVAYAAGDHRIVFPAVVALKSIEDHNPGAFHRVITFDGADLTDEHAELMDRLGIEFIDARDVPDFNRVKSMPLMKEGRWPAEVFLNWAMPEHLATLGHQYSLKIDYDVVCVAGFQNIVDRALAGGHKVSYRRLKPTYKAPSDEVAQKFTELTCREFPTVQKINVGVAFFDNQALQRGNYFDEFLKAYGALMEVAPKMHATEQIALAAVSQDYGDGFRGLPASMNRFARPFKSKFEPEADIRIIHYNGNLKPWKPLEARHFRMAERRGEISPLLLREMWLQQAQHIHGFAEYTDQRPMAPLELLKLLKKVEKLAEAGAAEGTNGE</sequence>
<dbReference type="InterPro" id="IPR002495">
    <property type="entry name" value="Glyco_trans_8"/>
</dbReference>
<dbReference type="Proteomes" id="UP000523139">
    <property type="component" value="Unassembled WGS sequence"/>
</dbReference>
<dbReference type="AlphaFoldDB" id="A0A7X8YF66"/>
<gene>
    <name evidence="1" type="ORF">HGQ17_13890</name>
</gene>
<accession>A0A7X8YF66</accession>
<protein>
    <submittedName>
        <fullName evidence="1">Uncharacterized protein</fullName>
    </submittedName>
</protein>
<evidence type="ECO:0000313" key="1">
    <source>
        <dbReference type="EMBL" id="NLS11066.1"/>
    </source>
</evidence>
<dbReference type="Gene3D" id="3.90.550.10">
    <property type="entry name" value="Spore Coat Polysaccharide Biosynthesis Protein SpsA, Chain A"/>
    <property type="match status" value="1"/>
</dbReference>
<evidence type="ECO:0000313" key="2">
    <source>
        <dbReference type="Proteomes" id="UP000523139"/>
    </source>
</evidence>
<dbReference type="Pfam" id="PF01501">
    <property type="entry name" value="Glyco_transf_8"/>
    <property type="match status" value="1"/>
</dbReference>
<dbReference type="GO" id="GO:0016757">
    <property type="term" value="F:glycosyltransferase activity"/>
    <property type="evidence" value="ECO:0007669"/>
    <property type="project" value="InterPro"/>
</dbReference>
<reference evidence="1 2" key="1">
    <citation type="submission" date="2020-04" db="EMBL/GenBank/DDBJ databases">
        <title>Nesterenkonia sp. nov., isolated from marine sediment.</title>
        <authorList>
            <person name="Zhang G."/>
        </authorList>
    </citation>
    <scope>NUCLEOTIDE SEQUENCE [LARGE SCALE GENOMIC DNA]</scope>
    <source>
        <strain evidence="1 2">MY13</strain>
    </source>
</reference>
<proteinExistence type="predicted"/>
<comment type="caution">
    <text evidence="1">The sequence shown here is derived from an EMBL/GenBank/DDBJ whole genome shotgun (WGS) entry which is preliminary data.</text>
</comment>
<dbReference type="SUPFAM" id="SSF53448">
    <property type="entry name" value="Nucleotide-diphospho-sugar transferases"/>
    <property type="match status" value="1"/>
</dbReference>
<dbReference type="RefSeq" id="WP_168888551.1">
    <property type="nucleotide sequence ID" value="NZ_JABAHY010000021.1"/>
</dbReference>